<dbReference type="InterPro" id="IPR001810">
    <property type="entry name" value="F-box_dom"/>
</dbReference>
<accession>A0ABQ0LXS4</accession>
<dbReference type="Pfam" id="PF12937">
    <property type="entry name" value="F-box-like"/>
    <property type="match status" value="1"/>
</dbReference>
<dbReference type="SUPFAM" id="SSF81383">
    <property type="entry name" value="F-box domain"/>
    <property type="match status" value="1"/>
</dbReference>
<evidence type="ECO:0000313" key="3">
    <source>
        <dbReference type="Proteomes" id="UP000815677"/>
    </source>
</evidence>
<proteinExistence type="predicted"/>
<dbReference type="Gene3D" id="1.20.1280.50">
    <property type="match status" value="1"/>
</dbReference>
<name>A0ABQ0LXS4_MYCCL</name>
<dbReference type="InterPro" id="IPR036047">
    <property type="entry name" value="F-box-like_dom_sf"/>
</dbReference>
<reference evidence="2" key="1">
    <citation type="submission" date="2014-09" db="EMBL/GenBank/DDBJ databases">
        <title>Genome sequence of the luminous mushroom Mycena chlorophos for searching fungal bioluminescence genes.</title>
        <authorList>
            <person name="Tanaka Y."/>
            <person name="Kasuga D."/>
            <person name="Oba Y."/>
            <person name="Hase S."/>
            <person name="Sato K."/>
            <person name="Oba Y."/>
            <person name="Sakakibara Y."/>
        </authorList>
    </citation>
    <scope>NUCLEOTIDE SEQUENCE</scope>
</reference>
<evidence type="ECO:0000259" key="1">
    <source>
        <dbReference type="Pfam" id="PF12937"/>
    </source>
</evidence>
<protein>
    <recommendedName>
        <fullName evidence="1">F-box domain-containing protein</fullName>
    </recommendedName>
</protein>
<evidence type="ECO:0000313" key="2">
    <source>
        <dbReference type="EMBL" id="GAT55911.1"/>
    </source>
</evidence>
<sequence>MSPSISVLRSLDALFTAVVGPRPRTCHVLSPPKLPLILSFPDELLWEIFSHCLKPHMSTFSQDNQLWGMMRVCTRWRNVIVNSPYFWRHVSFSDWADSEAVGFSKAMAWQRTNEQIMRSGLVPLTLNLIPLLVWNESEEVLDMLLDASDRVEFAVLSLDKKLLRRFHKHAKGFPTLWKLGLALTEELAEEENEALSEFLIGLSALTHLHLSNQVEIDWAATVVPLESLWSRLRVFELTECMVDDVLLILPHFSAGSRLSLIQGRYIRGPPGTLQPVKHTELMGLSFDRCDDIYITRVLDNLTAPALQRLAVWYFELPPFDTISAMLHRSSARLTHFGVRLPSVGLFKQRDLAPFSLQQLVAFFASEPFHTLIDLDLILASRFAPTTMQLVHALSLPPSQTTSELGLEGPLLPKLRALALRGYDDEDPHWEIRLMALAQTREGVLKEIWMGETLPAPSTRTRGVMERCGVAFVCRTVSSPRSLSRSCCKVLSLCHSQVPHPAAKVDFAITSRRNADSVFSTRLDSKMPLCSLWRYTNHPDTSDTAHSVAQETFVQHGTFPDLVNHAVRDSLLAHRAQRRNVNFLRSNRRRTRAGVLKVPQPEAHIAF</sequence>
<gene>
    <name evidence="2" type="ORF">MCHLO_12627</name>
</gene>
<dbReference type="EMBL" id="DF849177">
    <property type="protein sequence ID" value="GAT55911.1"/>
    <property type="molecule type" value="Genomic_DNA"/>
</dbReference>
<keyword evidence="3" id="KW-1185">Reference proteome</keyword>
<dbReference type="Proteomes" id="UP000815677">
    <property type="component" value="Unassembled WGS sequence"/>
</dbReference>
<organism evidence="2 3">
    <name type="scientific">Mycena chlorophos</name>
    <name type="common">Agaric fungus</name>
    <name type="synonym">Agaricus chlorophos</name>
    <dbReference type="NCBI Taxonomy" id="658473"/>
    <lineage>
        <taxon>Eukaryota</taxon>
        <taxon>Fungi</taxon>
        <taxon>Dikarya</taxon>
        <taxon>Basidiomycota</taxon>
        <taxon>Agaricomycotina</taxon>
        <taxon>Agaricomycetes</taxon>
        <taxon>Agaricomycetidae</taxon>
        <taxon>Agaricales</taxon>
        <taxon>Marasmiineae</taxon>
        <taxon>Mycenaceae</taxon>
        <taxon>Mycena</taxon>
    </lineage>
</organism>
<feature type="domain" description="F-box" evidence="1">
    <location>
        <begin position="39"/>
        <end position="92"/>
    </location>
</feature>